<feature type="domain" description="VRR-NUC" evidence="7">
    <location>
        <begin position="719"/>
        <end position="834"/>
    </location>
</feature>
<dbReference type="InterPro" id="IPR014883">
    <property type="entry name" value="VRR_NUC"/>
</dbReference>
<feature type="region of interest" description="Disordered" evidence="6">
    <location>
        <begin position="899"/>
        <end position="918"/>
    </location>
</feature>
<keyword evidence="4 5" id="KW-0460">Magnesium</keyword>
<feature type="compositionally biased region" description="Basic and acidic residues" evidence="6">
    <location>
        <begin position="1377"/>
        <end position="1387"/>
    </location>
</feature>
<feature type="compositionally biased region" description="Low complexity" evidence="6">
    <location>
        <begin position="1"/>
        <end position="26"/>
    </location>
</feature>
<comment type="function">
    <text evidence="5">Nuclease required for the repair of DNA interstrand cross-links (ICL). Acts as a 5'-3' exonuclease that anchors at a cut end of DNA and cleaves DNA successively at every third nucleotide, allowing to excise an ICL from one strand through flanking incisions.</text>
</comment>
<keyword evidence="5" id="KW-0234">DNA repair</keyword>
<comment type="cofactor">
    <cofactor evidence="5">
        <name>Mg(2+)</name>
        <dbReference type="ChEBI" id="CHEBI:18420"/>
    </cofactor>
    <cofactor evidence="5">
        <name>Mn(2+)</name>
        <dbReference type="ChEBI" id="CHEBI:29035"/>
    </cofactor>
</comment>
<comment type="similarity">
    <text evidence="5">Belongs to the FAN1 family.</text>
</comment>
<keyword evidence="2 5" id="KW-0479">Metal-binding</keyword>
<dbReference type="Pfam" id="PF21315">
    <property type="entry name" value="FAN1_HTH"/>
    <property type="match status" value="1"/>
</dbReference>
<dbReference type="PANTHER" id="PTHR15749:SF4">
    <property type="entry name" value="FANCONI-ASSOCIATED NUCLEASE 1"/>
    <property type="match status" value="1"/>
</dbReference>
<keyword evidence="3 5" id="KW-0378">Hydrolase</keyword>
<dbReference type="GO" id="GO:0017108">
    <property type="term" value="F:5'-flap endonuclease activity"/>
    <property type="evidence" value="ECO:0007669"/>
    <property type="project" value="TreeGrafter"/>
</dbReference>
<dbReference type="GO" id="GO:0046872">
    <property type="term" value="F:metal ion binding"/>
    <property type="evidence" value="ECO:0007669"/>
    <property type="project" value="UniProtKB-KW"/>
</dbReference>
<dbReference type="GO" id="GO:0036297">
    <property type="term" value="P:interstrand cross-link repair"/>
    <property type="evidence" value="ECO:0007669"/>
    <property type="project" value="InterPro"/>
</dbReference>
<protein>
    <recommendedName>
        <fullName evidence="5">Fanconi-associated nuclease</fullName>
        <ecNumber evidence="5">3.1.4.1</ecNumber>
    </recommendedName>
</protein>
<dbReference type="PANTHER" id="PTHR15749">
    <property type="entry name" value="FANCONI-ASSOCIATED NUCLEASE 1"/>
    <property type="match status" value="1"/>
</dbReference>
<dbReference type="InterPro" id="IPR049132">
    <property type="entry name" value="FAN1-like_euk"/>
</dbReference>
<dbReference type="GeneID" id="73339869"/>
<keyword evidence="5" id="KW-0464">Manganese</keyword>
<keyword evidence="5" id="KW-0227">DNA damage</keyword>
<feature type="compositionally biased region" description="Basic and acidic residues" evidence="6">
    <location>
        <begin position="29"/>
        <end position="38"/>
    </location>
</feature>
<keyword evidence="5" id="KW-0539">Nucleus</keyword>
<gene>
    <name evidence="8" type="ORF">CLUP02_05854</name>
</gene>
<dbReference type="Pfam" id="PF21170">
    <property type="entry name" value="FAN1_TPR"/>
    <property type="match status" value="1"/>
</dbReference>
<evidence type="ECO:0000256" key="3">
    <source>
        <dbReference type="ARBA" id="ARBA00022801"/>
    </source>
</evidence>
<dbReference type="Pfam" id="PF08774">
    <property type="entry name" value="VRR_NUC"/>
    <property type="match status" value="1"/>
</dbReference>
<comment type="catalytic activity">
    <reaction evidence="5">
        <text>Hydrolytically removes 5'-nucleotides successively from the 3'-hydroxy termini of 3'-hydroxy-terminated oligonucleotides.</text>
        <dbReference type="EC" id="3.1.4.1"/>
    </reaction>
</comment>
<dbReference type="EC" id="3.1.4.1" evidence="5"/>
<keyword evidence="1 5" id="KW-0540">Nuclease</keyword>
<evidence type="ECO:0000256" key="5">
    <source>
        <dbReference type="RuleBase" id="RU365033"/>
    </source>
</evidence>
<evidence type="ECO:0000313" key="9">
    <source>
        <dbReference type="Proteomes" id="UP000830671"/>
    </source>
</evidence>
<evidence type="ECO:0000256" key="1">
    <source>
        <dbReference type="ARBA" id="ARBA00022722"/>
    </source>
</evidence>
<evidence type="ECO:0000256" key="6">
    <source>
        <dbReference type="SAM" id="MobiDB-lite"/>
    </source>
</evidence>
<keyword evidence="9" id="KW-1185">Reference proteome</keyword>
<comment type="subcellular location">
    <subcellularLocation>
        <location evidence="5">Nucleus</location>
    </subcellularLocation>
</comment>
<dbReference type="EMBL" id="CP019475">
    <property type="protein sequence ID" value="UQC80371.1"/>
    <property type="molecule type" value="Genomic_DNA"/>
</dbReference>
<proteinExistence type="inferred from homology"/>
<dbReference type="GO" id="GO:0004528">
    <property type="term" value="F:phosphodiesterase I activity"/>
    <property type="evidence" value="ECO:0007669"/>
    <property type="project" value="UniProtKB-EC"/>
</dbReference>
<dbReference type="SMART" id="SM00990">
    <property type="entry name" value="VRR_NUC"/>
    <property type="match status" value="1"/>
</dbReference>
<dbReference type="Proteomes" id="UP000830671">
    <property type="component" value="Chromosome 3"/>
</dbReference>
<dbReference type="InterPro" id="IPR049125">
    <property type="entry name" value="FAN1-like_WH"/>
</dbReference>
<name>A0A9Q8SN04_9PEZI</name>
<evidence type="ECO:0000256" key="2">
    <source>
        <dbReference type="ARBA" id="ARBA00022723"/>
    </source>
</evidence>
<sequence length="1481" mass="167368">MDAFVQRLPRPRSQPSSRSPTRPSPLGERPAKKAKVEIQDSDCDDEDNIKSETDEADTSGLTVNDVSDADDDVKHHTRQTDIESTLPPIQLDKEAIEEYELMRSSQVSAPEDETAVAPERKWVRGKSSIYVDAFNLALDTVLADESHLFDAKECNVFEQWKSLGYEAQYLYVRLFLRKTSAWHRQDRLGYYSDVSDPEAAIASLQKVRDLPEPDAPACSNPVEGIDLEEFSLDGTFTFADASEEHITTIEEASSLLSLDELKDLAKEAKFQGRNKADLVKALCRTGYQQTGLFAHGLQRSGSGESQTARGLMRDRHDTPPLLSRQDSNQTQHFLEKIRIITGPCIRLSPLTYKLFERVHLVFYRSTEWTEKSLTAIILASIARRNYPEYIVCRSTNIFASRRHVLEFESAVRVEAEVDQILEFNGSPGEAGLRKVVDVFDRVYPRWKTLLREEQDKEKRLYEEGEGAYLRRFTPVHSYTRIVHKAAYVFGKLKDYEREHSILTELLYQHLFHPARRGSWYQRKALLEEHYMYALDANAVSPDPDIQKKHWKRIAATTCETALEDNECHLIYHYDLQKRLLKLEKQLRIPRRLQHDFGHVRLQKPLEHTVEGIQVIKEDRQGRNGRQASTKTIWVDELEEGGECSVEEMCLSWYRSKGYKGYHAEGGIVRTLFAYLFYDILFLYIPNVFQTAYQTCPLDLHTDSFYPTRLSEINHRLVEIGNGGAETIIRKVDARERERRTCVIGLNWDYDVEDLVELVGCFDGSALAALCKVMAQEYRQRGGGLPDLILWRTEPKKECMFAEVKSANDRLSDTQRLWIHVLTGADAFGVLEDPSMSKDILIRSYGYPSRIWRGVTGSGDCSESSALPEPGRYGNIFDHTGFEVKVTRNWKWLAVPGSYAPDQPSSSQGRGAEQRTTKEDYETAELPLIAAPKLCPDHRSRNYSTSNNQSLIHDCFSITRVFKSWRRGEAKSANHAKSSNVGTLVDEVERNPALHWVIGGQTGNEISHSHRDWKTQHHRHPFPRLAAVSIFAPPRATDVASLGVEVVTLATCVLNMLLMYGTTTPNQPTWNSLFPATEHYRHLPSRERKPPSQFFRLCSLLNLSAEPPMPIFEAEGQKVPALWEQLDLRPSSLRRVTLRQGSKNQKSQTLRLALPTMIPTPARRRLNLDQSAASPPTVDPGHSEDRRLANARDAGSYHGRIWQGASGRFCWSFSRLLSDWTFRLLGTFLWLDDTPLTVSELLTLSLGGLRNAVLLGSQPRTCKRCYLGQKPTKRKETKSHTQHAHLGECMCVSQREEDDDAPAPATSAAAVAGAASIPTFCRVVAPLPSGSIAPLSNVFPHIGSLKIDGYYIDPSSHPPAWRGFPSDGEGYTTRLFKRERTKPKDKADGMASPISSAETEAGEKKGTAASQLKLKTNYVDLRERGHGSLLGITIRGFDAMSARNWSKIVEQDILTSEDHKKSTRFLVDSTRPAIAASSPPPR</sequence>
<feature type="region of interest" description="Disordered" evidence="6">
    <location>
        <begin position="1"/>
        <end position="80"/>
    </location>
</feature>
<evidence type="ECO:0000313" key="8">
    <source>
        <dbReference type="EMBL" id="UQC80371.1"/>
    </source>
</evidence>
<evidence type="ECO:0000256" key="4">
    <source>
        <dbReference type="ARBA" id="ARBA00022842"/>
    </source>
</evidence>
<dbReference type="InterPro" id="IPR049126">
    <property type="entry name" value="FAN1-like_TPR"/>
</dbReference>
<dbReference type="GO" id="GO:0005634">
    <property type="term" value="C:nucleus"/>
    <property type="evidence" value="ECO:0007669"/>
    <property type="project" value="UniProtKB-SubCell"/>
</dbReference>
<reference evidence="8" key="1">
    <citation type="journal article" date="2021" name="Mol. Plant Microbe Interact.">
        <title>Complete Genome Sequence of the Plant-Pathogenic Fungus Colletotrichum lupini.</title>
        <authorList>
            <person name="Baroncelli R."/>
            <person name="Pensec F."/>
            <person name="Da Lio D."/>
            <person name="Boufleur T."/>
            <person name="Vicente I."/>
            <person name="Sarrocco S."/>
            <person name="Picot A."/>
            <person name="Baraldi E."/>
            <person name="Sukno S."/>
            <person name="Thon M."/>
            <person name="Le Floch G."/>
        </authorList>
    </citation>
    <scope>NUCLEOTIDE SEQUENCE</scope>
    <source>
        <strain evidence="8">IMI 504893</strain>
    </source>
</reference>
<dbReference type="KEGG" id="clup:CLUP02_05854"/>
<dbReference type="GO" id="GO:0070336">
    <property type="term" value="F:flap-structured DNA binding"/>
    <property type="evidence" value="ECO:0007669"/>
    <property type="project" value="TreeGrafter"/>
</dbReference>
<organism evidence="8 9">
    <name type="scientific">Colletotrichum lupini</name>
    <dbReference type="NCBI Taxonomy" id="145971"/>
    <lineage>
        <taxon>Eukaryota</taxon>
        <taxon>Fungi</taxon>
        <taxon>Dikarya</taxon>
        <taxon>Ascomycota</taxon>
        <taxon>Pezizomycotina</taxon>
        <taxon>Sordariomycetes</taxon>
        <taxon>Hypocreomycetidae</taxon>
        <taxon>Glomerellales</taxon>
        <taxon>Glomerellaceae</taxon>
        <taxon>Colletotrichum</taxon>
        <taxon>Colletotrichum acutatum species complex</taxon>
    </lineage>
</organism>
<evidence type="ECO:0000259" key="7">
    <source>
        <dbReference type="SMART" id="SM00990"/>
    </source>
</evidence>
<accession>A0A9Q8SN04</accession>
<dbReference type="InterPro" id="IPR033315">
    <property type="entry name" value="Fan1-like"/>
</dbReference>
<dbReference type="CDD" id="cd22326">
    <property type="entry name" value="FAN1-like"/>
    <property type="match status" value="1"/>
</dbReference>
<feature type="region of interest" description="Disordered" evidence="6">
    <location>
        <begin position="1164"/>
        <end position="1184"/>
    </location>
</feature>
<dbReference type="RefSeq" id="XP_049142002.1">
    <property type="nucleotide sequence ID" value="XM_049284859.1"/>
</dbReference>
<feature type="region of interest" description="Disordered" evidence="6">
    <location>
        <begin position="1377"/>
        <end position="1407"/>
    </location>
</feature>
<dbReference type="GO" id="GO:0008409">
    <property type="term" value="F:5'-3' exonuclease activity"/>
    <property type="evidence" value="ECO:0007669"/>
    <property type="project" value="TreeGrafter"/>
</dbReference>